<dbReference type="AlphaFoldDB" id="A0A7V7UTY4"/>
<dbReference type="RefSeq" id="WP_151575388.1">
    <property type="nucleotide sequence ID" value="NZ_WBOT01000006.1"/>
</dbReference>
<keyword evidence="1" id="KW-1133">Transmembrane helix</keyword>
<name>A0A7V7UTY4_9BACI</name>
<keyword evidence="3" id="KW-1185">Reference proteome</keyword>
<comment type="caution">
    <text evidence="2">The sequence shown here is derived from an EMBL/GenBank/DDBJ whole genome shotgun (WGS) entry which is preliminary data.</text>
</comment>
<dbReference type="OrthoDB" id="2353968at2"/>
<evidence type="ECO:0000256" key="1">
    <source>
        <dbReference type="SAM" id="Phobius"/>
    </source>
</evidence>
<proteinExistence type="predicted"/>
<feature type="transmembrane region" description="Helical" evidence="1">
    <location>
        <begin position="7"/>
        <end position="25"/>
    </location>
</feature>
<keyword evidence="1" id="KW-0812">Transmembrane</keyword>
<feature type="transmembrane region" description="Helical" evidence="1">
    <location>
        <begin position="37"/>
        <end position="59"/>
    </location>
</feature>
<evidence type="ECO:0000313" key="3">
    <source>
        <dbReference type="Proteomes" id="UP000441354"/>
    </source>
</evidence>
<sequence>MNTHVEHPLAIMISAAVILICQSIYLFRDARKNGHNYWFWGIIGMIQAPVPLLVYLFFIKKQWRKNDNR</sequence>
<organism evidence="2 3">
    <name type="scientific">Bacillus mesophilum</name>
    <dbReference type="NCBI Taxonomy" id="1071718"/>
    <lineage>
        <taxon>Bacteria</taxon>
        <taxon>Bacillati</taxon>
        <taxon>Bacillota</taxon>
        <taxon>Bacilli</taxon>
        <taxon>Bacillales</taxon>
        <taxon>Bacillaceae</taxon>
        <taxon>Bacillus</taxon>
    </lineage>
</organism>
<keyword evidence="1" id="KW-0472">Membrane</keyword>
<accession>A0A7V7UTY4</accession>
<gene>
    <name evidence="2" type="ORF">F7732_17515</name>
</gene>
<dbReference type="Proteomes" id="UP000441354">
    <property type="component" value="Unassembled WGS sequence"/>
</dbReference>
<protein>
    <submittedName>
        <fullName evidence="2">Sigma-Y antisigma factor component</fullName>
    </submittedName>
</protein>
<dbReference type="EMBL" id="WBOT01000006">
    <property type="protein sequence ID" value="KAB2331008.1"/>
    <property type="molecule type" value="Genomic_DNA"/>
</dbReference>
<reference evidence="2 3" key="1">
    <citation type="journal article" date="2014" name="Arch. Microbiol.">
        <title>Bacillus mesophilum sp. nov., strain IITR-54T, a novel 4-chlorobiphenyl dechlorinating bacterium.</title>
        <authorList>
            <person name="Manickam N."/>
            <person name="Singh N.K."/>
            <person name="Bajaj A."/>
            <person name="Kumar R.M."/>
            <person name="Kaur G."/>
            <person name="Kaur N."/>
            <person name="Bala M."/>
            <person name="Kumar A."/>
            <person name="Mayilraj S."/>
        </authorList>
    </citation>
    <scope>NUCLEOTIDE SEQUENCE [LARGE SCALE GENOMIC DNA]</scope>
    <source>
        <strain evidence="2 3">IITR-54</strain>
    </source>
</reference>
<evidence type="ECO:0000313" key="2">
    <source>
        <dbReference type="EMBL" id="KAB2331008.1"/>
    </source>
</evidence>